<dbReference type="InterPro" id="IPR051487">
    <property type="entry name" value="Ser/Thr_Proteases_Immune/Dev"/>
</dbReference>
<dbReference type="GO" id="GO:0004252">
    <property type="term" value="F:serine-type endopeptidase activity"/>
    <property type="evidence" value="ECO:0007669"/>
    <property type="project" value="InterPro"/>
</dbReference>
<sequence length="169" mass="19185">NAYGMVLAYVTLGEYDVHHIRDCYRGDCAPRVLEVEVEDIIKHPLHRKTNPFSDDYCLLRLIHDVEFNDYIQPVCLPSVIDNDEKTLYNMNMTVAGWGAMENFPQTRHPHILQEVDVVVRPTEFCDAEIEMHFDWESQICTGASEPNTSPCPGDSGGPLMYYNTTGDSG</sequence>
<dbReference type="Pfam" id="PF00089">
    <property type="entry name" value="Trypsin"/>
    <property type="match status" value="1"/>
</dbReference>
<evidence type="ECO:0000256" key="1">
    <source>
        <dbReference type="ARBA" id="ARBA00023157"/>
    </source>
</evidence>
<gene>
    <name evidence="5" type="ORF">g.12911</name>
</gene>
<feature type="domain" description="Peptidase S1" evidence="4">
    <location>
        <begin position="1"/>
        <end position="169"/>
    </location>
</feature>
<name>A0A1B6HWA8_9HEMI</name>
<dbReference type="SUPFAM" id="SSF50494">
    <property type="entry name" value="Trypsin-like serine proteases"/>
    <property type="match status" value="1"/>
</dbReference>
<feature type="non-terminal residue" evidence="5">
    <location>
        <position position="1"/>
    </location>
</feature>
<dbReference type="InterPro" id="IPR043504">
    <property type="entry name" value="Peptidase_S1_PA_chymotrypsin"/>
</dbReference>
<proteinExistence type="inferred from homology"/>
<dbReference type="PANTHER" id="PTHR24256">
    <property type="entry name" value="TRYPTASE-RELATED"/>
    <property type="match status" value="1"/>
</dbReference>
<evidence type="ECO:0000256" key="3">
    <source>
        <dbReference type="SAM" id="MobiDB-lite"/>
    </source>
</evidence>
<dbReference type="EMBL" id="GECU01028763">
    <property type="protein sequence ID" value="JAS78943.1"/>
    <property type="molecule type" value="Transcribed_RNA"/>
</dbReference>
<evidence type="ECO:0000259" key="4">
    <source>
        <dbReference type="PROSITE" id="PS50240"/>
    </source>
</evidence>
<comment type="similarity">
    <text evidence="2">Belongs to the peptidase S1 family. CLIP subfamily.</text>
</comment>
<dbReference type="AlphaFoldDB" id="A0A1B6HWA8"/>
<keyword evidence="1" id="KW-1015">Disulfide bond</keyword>
<reference evidence="5" key="1">
    <citation type="submission" date="2015-11" db="EMBL/GenBank/DDBJ databases">
        <title>De novo transcriptome assembly of four potential Pierce s Disease insect vectors from Arizona vineyards.</title>
        <authorList>
            <person name="Tassone E.E."/>
        </authorList>
    </citation>
    <scope>NUCLEOTIDE SEQUENCE</scope>
</reference>
<dbReference type="SMART" id="SM00020">
    <property type="entry name" value="Tryp_SPc"/>
    <property type="match status" value="1"/>
</dbReference>
<dbReference type="InterPro" id="IPR009003">
    <property type="entry name" value="Peptidase_S1_PA"/>
</dbReference>
<dbReference type="GO" id="GO:0006508">
    <property type="term" value="P:proteolysis"/>
    <property type="evidence" value="ECO:0007669"/>
    <property type="project" value="InterPro"/>
</dbReference>
<organism evidence="5">
    <name type="scientific">Homalodisca liturata</name>
    <dbReference type="NCBI Taxonomy" id="320908"/>
    <lineage>
        <taxon>Eukaryota</taxon>
        <taxon>Metazoa</taxon>
        <taxon>Ecdysozoa</taxon>
        <taxon>Arthropoda</taxon>
        <taxon>Hexapoda</taxon>
        <taxon>Insecta</taxon>
        <taxon>Pterygota</taxon>
        <taxon>Neoptera</taxon>
        <taxon>Paraneoptera</taxon>
        <taxon>Hemiptera</taxon>
        <taxon>Auchenorrhyncha</taxon>
        <taxon>Membracoidea</taxon>
        <taxon>Cicadellidae</taxon>
        <taxon>Cicadellinae</taxon>
        <taxon>Proconiini</taxon>
        <taxon>Homalodisca</taxon>
    </lineage>
</organism>
<dbReference type="PROSITE" id="PS50240">
    <property type="entry name" value="TRYPSIN_DOM"/>
    <property type="match status" value="1"/>
</dbReference>
<accession>A0A1B6HWA8</accession>
<dbReference type="PROSITE" id="PS00135">
    <property type="entry name" value="TRYPSIN_SER"/>
    <property type="match status" value="1"/>
</dbReference>
<evidence type="ECO:0000256" key="2">
    <source>
        <dbReference type="ARBA" id="ARBA00024195"/>
    </source>
</evidence>
<evidence type="ECO:0000313" key="5">
    <source>
        <dbReference type="EMBL" id="JAS78943.1"/>
    </source>
</evidence>
<dbReference type="InterPro" id="IPR001254">
    <property type="entry name" value="Trypsin_dom"/>
</dbReference>
<protein>
    <recommendedName>
        <fullName evidence="4">Peptidase S1 domain-containing protein</fullName>
    </recommendedName>
</protein>
<dbReference type="InterPro" id="IPR033116">
    <property type="entry name" value="TRYPSIN_SER"/>
</dbReference>
<feature type="region of interest" description="Disordered" evidence="3">
    <location>
        <begin position="147"/>
        <end position="169"/>
    </location>
</feature>
<feature type="non-terminal residue" evidence="5">
    <location>
        <position position="169"/>
    </location>
</feature>
<dbReference type="Gene3D" id="2.40.10.10">
    <property type="entry name" value="Trypsin-like serine proteases"/>
    <property type="match status" value="2"/>
</dbReference>